<protein>
    <recommendedName>
        <fullName evidence="15">Rieske domain-containing protein</fullName>
    </recommendedName>
</protein>
<dbReference type="PANTHER" id="PTHR21266">
    <property type="entry name" value="IRON-SULFUR DOMAIN CONTAINING PROTEIN"/>
    <property type="match status" value="1"/>
</dbReference>
<accession>A0ABN9RBW5</accession>
<keyword evidence="10" id="KW-0560">Oxidoreductase</keyword>
<dbReference type="Pfam" id="PF08417">
    <property type="entry name" value="PaO"/>
    <property type="match status" value="1"/>
</dbReference>
<evidence type="ECO:0000256" key="7">
    <source>
        <dbReference type="ARBA" id="ARBA00022723"/>
    </source>
</evidence>
<keyword evidence="17" id="KW-1185">Reference proteome</keyword>
<evidence type="ECO:0000256" key="10">
    <source>
        <dbReference type="ARBA" id="ARBA00023002"/>
    </source>
</evidence>
<dbReference type="SUPFAM" id="SSF50022">
    <property type="entry name" value="ISP domain"/>
    <property type="match status" value="1"/>
</dbReference>
<organism evidence="16 17">
    <name type="scientific">Prorocentrum cordatum</name>
    <dbReference type="NCBI Taxonomy" id="2364126"/>
    <lineage>
        <taxon>Eukaryota</taxon>
        <taxon>Sar</taxon>
        <taxon>Alveolata</taxon>
        <taxon>Dinophyceae</taxon>
        <taxon>Prorocentrales</taxon>
        <taxon>Prorocentraceae</taxon>
        <taxon>Prorocentrum</taxon>
    </lineage>
</organism>
<evidence type="ECO:0000256" key="9">
    <source>
        <dbReference type="ARBA" id="ARBA00022989"/>
    </source>
</evidence>
<keyword evidence="4" id="KW-0934">Plastid</keyword>
<evidence type="ECO:0000256" key="6">
    <source>
        <dbReference type="ARBA" id="ARBA00022714"/>
    </source>
</evidence>
<proteinExistence type="predicted"/>
<feature type="region of interest" description="Disordered" evidence="14">
    <location>
        <begin position="365"/>
        <end position="470"/>
    </location>
</feature>
<keyword evidence="6" id="KW-0001">2Fe-2S</keyword>
<comment type="subcellular location">
    <subcellularLocation>
        <location evidence="2">Membrane</location>
    </subcellularLocation>
    <subcellularLocation>
        <location evidence="1">Plastid</location>
        <location evidence="1">Chloroplast</location>
    </subcellularLocation>
</comment>
<dbReference type="InterPro" id="IPR017941">
    <property type="entry name" value="Rieske_2Fe-2S"/>
</dbReference>
<dbReference type="PANTHER" id="PTHR21266:SF32">
    <property type="entry name" value="CHOLESTEROL 7-DESATURASE NVD"/>
    <property type="match status" value="1"/>
</dbReference>
<dbReference type="SUPFAM" id="SSF55961">
    <property type="entry name" value="Bet v1-like"/>
    <property type="match status" value="1"/>
</dbReference>
<feature type="compositionally biased region" description="Gly residues" evidence="14">
    <location>
        <begin position="414"/>
        <end position="423"/>
    </location>
</feature>
<keyword evidence="3" id="KW-0150">Chloroplast</keyword>
<evidence type="ECO:0000313" key="17">
    <source>
        <dbReference type="Proteomes" id="UP001189429"/>
    </source>
</evidence>
<evidence type="ECO:0000256" key="8">
    <source>
        <dbReference type="ARBA" id="ARBA00022946"/>
    </source>
</evidence>
<sequence>MRDACPHRFASLSRGRITASGLVQCAYHGWAFDGETGACLDVPQAPRPPGGSACSAAPAAGCGAQAVPAVEAAGLLWVLPGGSGALAAGAPAQPQLPPEMREGSGYRTAAKVVRDLPLDFAIVLENLVDYDHGPFAHQAAPFDCYSGSPQHPQRVRAFAPGPSAGSWCVSMETEPVAKMTGRVGTAALASMPDRDKAGRRLTATSTFTAPCGVTTCRRSEDGSAAFVVFFWAVPTGVGRSRFISGSLSGPASRAPAVPRLLAQTFVNRFLDQDTHLLATQQPYVLAAEFAAKAEGRPFRRAQFYRHRSPGEAMLVALERFLDAAAPAVPGRYALLPPGASGESAAEAARRAFGCPPRRVTLDRFSQKHRPGAGVAAGLPPPGRRFARAGPPQRAAGAAGRAAGGDGGRRRARGGGRGGRGGRLGLRRGAAGAQLREGRGAARRRPGQGAQGVPRRAGLSGGGRPFYRGRAPWGRVGSGDAVEQLVRDACELPERAGDGAERAAPAEDALSRVRPCFPCWHFVAVQFSLLRRAQASADIGVRDRARARSDFQGFGTLQGVLFRATPSSRKCYPDEA</sequence>
<dbReference type="InterPro" id="IPR013626">
    <property type="entry name" value="PaO"/>
</dbReference>
<feature type="compositionally biased region" description="Low complexity" evidence="14">
    <location>
        <begin position="387"/>
        <end position="400"/>
    </location>
</feature>
<evidence type="ECO:0000256" key="12">
    <source>
        <dbReference type="ARBA" id="ARBA00023014"/>
    </source>
</evidence>
<evidence type="ECO:0000256" key="11">
    <source>
        <dbReference type="ARBA" id="ARBA00023004"/>
    </source>
</evidence>
<evidence type="ECO:0000256" key="3">
    <source>
        <dbReference type="ARBA" id="ARBA00022528"/>
    </source>
</evidence>
<comment type="caution">
    <text evidence="16">The sequence shown here is derived from an EMBL/GenBank/DDBJ whole genome shotgun (WGS) entry which is preliminary data.</text>
</comment>
<dbReference type="Gene3D" id="3.90.380.10">
    <property type="entry name" value="Naphthalene 1,2-dioxygenase Alpha Subunit, Chain A, domain 1"/>
    <property type="match status" value="1"/>
</dbReference>
<evidence type="ECO:0000259" key="15">
    <source>
        <dbReference type="PROSITE" id="PS51296"/>
    </source>
</evidence>
<reference evidence="16" key="1">
    <citation type="submission" date="2023-10" db="EMBL/GenBank/DDBJ databases">
        <authorList>
            <person name="Chen Y."/>
            <person name="Shah S."/>
            <person name="Dougan E. K."/>
            <person name="Thang M."/>
            <person name="Chan C."/>
        </authorList>
    </citation>
    <scope>NUCLEOTIDE SEQUENCE [LARGE SCALE GENOMIC DNA]</scope>
</reference>
<dbReference type="InterPro" id="IPR050584">
    <property type="entry name" value="Cholesterol_7-desaturase"/>
</dbReference>
<gene>
    <name evidence="16" type="ORF">PCOR1329_LOCUS19422</name>
</gene>
<keyword evidence="8" id="KW-0809">Transit peptide</keyword>
<dbReference type="EMBL" id="CAUYUJ010006200">
    <property type="protein sequence ID" value="CAK0816471.1"/>
    <property type="molecule type" value="Genomic_DNA"/>
</dbReference>
<keyword evidence="7" id="KW-0479">Metal-binding</keyword>
<evidence type="ECO:0000256" key="1">
    <source>
        <dbReference type="ARBA" id="ARBA00004229"/>
    </source>
</evidence>
<dbReference type="Pfam" id="PF00355">
    <property type="entry name" value="Rieske"/>
    <property type="match status" value="1"/>
</dbReference>
<evidence type="ECO:0000256" key="4">
    <source>
        <dbReference type="ARBA" id="ARBA00022640"/>
    </source>
</evidence>
<dbReference type="PROSITE" id="PS51296">
    <property type="entry name" value="RIESKE"/>
    <property type="match status" value="1"/>
</dbReference>
<name>A0ABN9RBW5_9DINO</name>
<evidence type="ECO:0000256" key="2">
    <source>
        <dbReference type="ARBA" id="ARBA00004370"/>
    </source>
</evidence>
<evidence type="ECO:0000256" key="5">
    <source>
        <dbReference type="ARBA" id="ARBA00022692"/>
    </source>
</evidence>
<evidence type="ECO:0000256" key="13">
    <source>
        <dbReference type="ARBA" id="ARBA00023136"/>
    </source>
</evidence>
<feature type="compositionally biased region" description="Low complexity" evidence="14">
    <location>
        <begin position="446"/>
        <end position="455"/>
    </location>
</feature>
<keyword evidence="5" id="KW-0812">Transmembrane</keyword>
<keyword evidence="12" id="KW-0411">Iron-sulfur</keyword>
<keyword evidence="13" id="KW-0472">Membrane</keyword>
<dbReference type="Proteomes" id="UP001189429">
    <property type="component" value="Unassembled WGS sequence"/>
</dbReference>
<dbReference type="Gene3D" id="2.102.10.10">
    <property type="entry name" value="Rieske [2Fe-2S] iron-sulphur domain"/>
    <property type="match status" value="1"/>
</dbReference>
<keyword evidence="9" id="KW-1133">Transmembrane helix</keyword>
<evidence type="ECO:0000313" key="16">
    <source>
        <dbReference type="EMBL" id="CAK0816471.1"/>
    </source>
</evidence>
<evidence type="ECO:0000256" key="14">
    <source>
        <dbReference type="SAM" id="MobiDB-lite"/>
    </source>
</evidence>
<dbReference type="InterPro" id="IPR036922">
    <property type="entry name" value="Rieske_2Fe-2S_sf"/>
</dbReference>
<keyword evidence="11" id="KW-0408">Iron</keyword>
<feature type="domain" description="Rieske" evidence="15">
    <location>
        <begin position="1"/>
        <end position="78"/>
    </location>
</feature>